<evidence type="ECO:0000256" key="7">
    <source>
        <dbReference type="SAM" id="Phobius"/>
    </source>
</evidence>
<keyword evidence="4 7" id="KW-1133">Transmembrane helix</keyword>
<feature type="transmembrane region" description="Helical" evidence="7">
    <location>
        <begin position="263"/>
        <end position="288"/>
    </location>
</feature>
<organism evidence="8 9">
    <name type="scientific">Phrynosoma platyrhinos</name>
    <name type="common">Desert horned lizard</name>
    <dbReference type="NCBI Taxonomy" id="52577"/>
    <lineage>
        <taxon>Eukaryota</taxon>
        <taxon>Metazoa</taxon>
        <taxon>Chordata</taxon>
        <taxon>Craniata</taxon>
        <taxon>Vertebrata</taxon>
        <taxon>Euteleostomi</taxon>
        <taxon>Lepidosauria</taxon>
        <taxon>Squamata</taxon>
        <taxon>Bifurcata</taxon>
        <taxon>Unidentata</taxon>
        <taxon>Episquamata</taxon>
        <taxon>Toxicofera</taxon>
        <taxon>Iguania</taxon>
        <taxon>Phrynosomatidae</taxon>
        <taxon>Phrynosomatinae</taxon>
        <taxon>Phrynosoma</taxon>
    </lineage>
</organism>
<dbReference type="Pfam" id="PF04103">
    <property type="entry name" value="CD20"/>
    <property type="match status" value="1"/>
</dbReference>
<keyword evidence="5 7" id="KW-0472">Membrane</keyword>
<proteinExistence type="inferred from homology"/>
<name>A0ABQ7SVJ1_PHRPL</name>
<reference evidence="8 9" key="1">
    <citation type="journal article" date="2022" name="Gigascience">
        <title>A chromosome-level genome assembly and annotation of the desert horned lizard, Phrynosoma platyrhinos, provides insight into chromosomal rearrangements among reptiles.</title>
        <authorList>
            <person name="Koochekian N."/>
            <person name="Ascanio A."/>
            <person name="Farleigh K."/>
            <person name="Card D.C."/>
            <person name="Schield D.R."/>
            <person name="Castoe T.A."/>
            <person name="Jezkova T."/>
        </authorList>
    </citation>
    <scope>NUCLEOTIDE SEQUENCE [LARGE SCALE GENOMIC DNA]</scope>
    <source>
        <strain evidence="8">NK-2021</strain>
    </source>
</reference>
<comment type="caution">
    <text evidence="8">The sequence shown here is derived from an EMBL/GenBank/DDBJ whole genome shotgun (WGS) entry which is preliminary data.</text>
</comment>
<dbReference type="InterPro" id="IPR030417">
    <property type="entry name" value="MS4A"/>
</dbReference>
<dbReference type="Proteomes" id="UP000826234">
    <property type="component" value="Unassembled WGS sequence"/>
</dbReference>
<keyword evidence="3 7" id="KW-0812">Transmembrane</keyword>
<evidence type="ECO:0000313" key="8">
    <source>
        <dbReference type="EMBL" id="KAH0621098.1"/>
    </source>
</evidence>
<sequence>MVGSQAAKKKQRRQTKDEKLAAPPAMVSRLLPAFSGCFSTCPSALHWLAQTTDEGKEAGQQNNLAVTDPRHPVRMANGTVVFLPPNAANQAGQGLPGAAVIQPPGTIQYVQYGGLQLRNPSNPQVRPLEKFLKVETKTLGTSPLSDNLAVTDLRHFVRMDNRPAMFFPSDGSNVYQADQRVSGTTVNQPQYVQTGGQESRTPSNPPQVRSLEQFLKAEAKVLGAIQIFNGLMHIGLGAVLAVVSDSDYSPVAVQAGYVFWGAVFVKSCVALNITSAVLAVVGIILLIVELAVNPAISSTNNSTSLAKYSLAQ</sequence>
<comment type="subcellular location">
    <subcellularLocation>
        <location evidence="1">Membrane</location>
        <topology evidence="1">Multi-pass membrane protein</topology>
    </subcellularLocation>
</comment>
<evidence type="ECO:0000256" key="1">
    <source>
        <dbReference type="ARBA" id="ARBA00004141"/>
    </source>
</evidence>
<evidence type="ECO:0000256" key="6">
    <source>
        <dbReference type="SAM" id="MobiDB-lite"/>
    </source>
</evidence>
<comment type="similarity">
    <text evidence="2">Belongs to the MS4A family.</text>
</comment>
<accession>A0ABQ7SVJ1</accession>
<feature type="compositionally biased region" description="Polar residues" evidence="6">
    <location>
        <begin position="186"/>
        <end position="202"/>
    </location>
</feature>
<dbReference type="PANTHER" id="PTHR23320:SF155">
    <property type="entry name" value="MEMBRANE-SPANNING 4-DOMAINS SUBFAMILY A MEMBER 8"/>
    <property type="match status" value="1"/>
</dbReference>
<evidence type="ECO:0000256" key="2">
    <source>
        <dbReference type="ARBA" id="ARBA00009565"/>
    </source>
</evidence>
<dbReference type="InterPro" id="IPR007237">
    <property type="entry name" value="CD20-like"/>
</dbReference>
<evidence type="ECO:0000256" key="4">
    <source>
        <dbReference type="ARBA" id="ARBA00022989"/>
    </source>
</evidence>
<evidence type="ECO:0000313" key="9">
    <source>
        <dbReference type="Proteomes" id="UP000826234"/>
    </source>
</evidence>
<evidence type="ECO:0000256" key="3">
    <source>
        <dbReference type="ARBA" id="ARBA00022692"/>
    </source>
</evidence>
<feature type="transmembrane region" description="Helical" evidence="7">
    <location>
        <begin position="221"/>
        <end position="243"/>
    </location>
</feature>
<feature type="region of interest" description="Disordered" evidence="6">
    <location>
        <begin position="1"/>
        <end position="23"/>
    </location>
</feature>
<keyword evidence="9" id="KW-1185">Reference proteome</keyword>
<evidence type="ECO:0008006" key="10">
    <source>
        <dbReference type="Google" id="ProtNLM"/>
    </source>
</evidence>
<protein>
    <recommendedName>
        <fullName evidence="10">Membrane-spanning 4-domains subfamily A member 12</fullName>
    </recommendedName>
</protein>
<gene>
    <name evidence="8" type="ORF">JD844_022130</name>
</gene>
<feature type="region of interest" description="Disordered" evidence="6">
    <location>
        <begin position="186"/>
        <end position="205"/>
    </location>
</feature>
<feature type="non-terminal residue" evidence="8">
    <location>
        <position position="312"/>
    </location>
</feature>
<dbReference type="PANTHER" id="PTHR23320">
    <property type="entry name" value="MEMBRANE-SPANNING 4-DOMAINS SUBFAMILY A MS4A -RELATED"/>
    <property type="match status" value="1"/>
</dbReference>
<evidence type="ECO:0000256" key="5">
    <source>
        <dbReference type="ARBA" id="ARBA00023136"/>
    </source>
</evidence>
<dbReference type="EMBL" id="JAIPUX010003289">
    <property type="protein sequence ID" value="KAH0621098.1"/>
    <property type="molecule type" value="Genomic_DNA"/>
</dbReference>